<dbReference type="GO" id="GO:0005509">
    <property type="term" value="F:calcium ion binding"/>
    <property type="evidence" value="ECO:0007669"/>
    <property type="project" value="TreeGrafter"/>
</dbReference>
<gene>
    <name evidence="4" type="ORF">PACLA_8A029514</name>
</gene>
<keyword evidence="1" id="KW-0217">Developmental protein</keyword>
<feature type="compositionally biased region" description="Polar residues" evidence="3">
    <location>
        <begin position="407"/>
        <end position="417"/>
    </location>
</feature>
<evidence type="ECO:0000313" key="5">
    <source>
        <dbReference type="Proteomes" id="UP001152795"/>
    </source>
</evidence>
<dbReference type="CDD" id="cd00081">
    <property type="entry name" value="Hint"/>
    <property type="match status" value="1"/>
</dbReference>
<dbReference type="SMART" id="SM00306">
    <property type="entry name" value="HintN"/>
    <property type="match status" value="1"/>
</dbReference>
<protein>
    <submittedName>
        <fullName evidence="4">Sonic hedgehog</fullName>
    </submittedName>
</protein>
<keyword evidence="2" id="KW-0732">Signal</keyword>
<comment type="caution">
    <text evidence="4">The sequence shown here is derived from an EMBL/GenBank/DDBJ whole genome shotgun (WGS) entry which is preliminary data.</text>
</comment>
<dbReference type="Pfam" id="PF01079">
    <property type="entry name" value="Hint"/>
    <property type="match status" value="1"/>
</dbReference>
<dbReference type="GO" id="GO:0005615">
    <property type="term" value="C:extracellular space"/>
    <property type="evidence" value="ECO:0007669"/>
    <property type="project" value="TreeGrafter"/>
</dbReference>
<evidence type="ECO:0000256" key="1">
    <source>
        <dbReference type="ARBA" id="ARBA00022473"/>
    </source>
</evidence>
<dbReference type="EMBL" id="CACRXK020028445">
    <property type="protein sequence ID" value="CAB4041516.1"/>
    <property type="molecule type" value="Genomic_DNA"/>
</dbReference>
<dbReference type="GO" id="GO:0016539">
    <property type="term" value="P:intein-mediated protein splicing"/>
    <property type="evidence" value="ECO:0007669"/>
    <property type="project" value="InterPro"/>
</dbReference>
<evidence type="ECO:0000313" key="4">
    <source>
        <dbReference type="EMBL" id="CAB4041516.1"/>
    </source>
</evidence>
<keyword evidence="5" id="KW-1185">Reference proteome</keyword>
<evidence type="ECO:0000256" key="2">
    <source>
        <dbReference type="ARBA" id="ARBA00022729"/>
    </source>
</evidence>
<dbReference type="OrthoDB" id="5212at2759"/>
<dbReference type="Proteomes" id="UP001152795">
    <property type="component" value="Unassembled WGS sequence"/>
</dbReference>
<dbReference type="PANTHER" id="PTHR11889:SF31">
    <property type="entry name" value="PROTEIN HEDGEHOG"/>
    <property type="match status" value="1"/>
</dbReference>
<dbReference type="InterPro" id="IPR050387">
    <property type="entry name" value="Hedgehog_Signaling"/>
</dbReference>
<reference evidence="4" key="1">
    <citation type="submission" date="2020-04" db="EMBL/GenBank/DDBJ databases">
        <authorList>
            <person name="Alioto T."/>
            <person name="Alioto T."/>
            <person name="Gomez Garrido J."/>
        </authorList>
    </citation>
    <scope>NUCLEOTIDE SEQUENCE</scope>
    <source>
        <strain evidence="4">A484AB</strain>
    </source>
</reference>
<dbReference type="PANTHER" id="PTHR11889">
    <property type="entry name" value="HEDGEHOG"/>
    <property type="match status" value="1"/>
</dbReference>
<proteinExistence type="predicted"/>
<evidence type="ECO:0000256" key="3">
    <source>
        <dbReference type="SAM" id="MobiDB-lite"/>
    </source>
</evidence>
<dbReference type="InterPro" id="IPR001657">
    <property type="entry name" value="Hedgehog"/>
</dbReference>
<dbReference type="GO" id="GO:0001708">
    <property type="term" value="P:cell fate specification"/>
    <property type="evidence" value="ECO:0007669"/>
    <property type="project" value="TreeGrafter"/>
</dbReference>
<dbReference type="GO" id="GO:0005113">
    <property type="term" value="F:patched binding"/>
    <property type="evidence" value="ECO:0007669"/>
    <property type="project" value="TreeGrafter"/>
</dbReference>
<dbReference type="GO" id="GO:0010468">
    <property type="term" value="P:regulation of gene expression"/>
    <property type="evidence" value="ECO:0007669"/>
    <property type="project" value="TreeGrafter"/>
</dbReference>
<dbReference type="Pfam" id="PF01823">
    <property type="entry name" value="MACPF"/>
    <property type="match status" value="1"/>
</dbReference>
<dbReference type="PRINTS" id="PR00632">
    <property type="entry name" value="SONICHHOG"/>
</dbReference>
<dbReference type="GO" id="GO:0048731">
    <property type="term" value="P:system development"/>
    <property type="evidence" value="ECO:0007669"/>
    <property type="project" value="UniProtKB-ARBA"/>
</dbReference>
<dbReference type="InterPro" id="IPR006141">
    <property type="entry name" value="Intein_N"/>
</dbReference>
<dbReference type="InterPro" id="IPR003586">
    <property type="entry name" value="Hint_dom_C"/>
</dbReference>
<accession>A0A6S7K7F1</accession>
<feature type="non-terminal residue" evidence="4">
    <location>
        <position position="1"/>
    </location>
</feature>
<dbReference type="InterPro" id="IPR020864">
    <property type="entry name" value="MACPF"/>
</dbReference>
<feature type="compositionally biased region" description="Basic and acidic residues" evidence="3">
    <location>
        <begin position="389"/>
        <end position="406"/>
    </location>
</feature>
<dbReference type="PROSITE" id="PS51412">
    <property type="entry name" value="MACPF_2"/>
    <property type="match status" value="1"/>
</dbReference>
<dbReference type="PROSITE" id="PS50817">
    <property type="entry name" value="INTEIN_N_TER"/>
    <property type="match status" value="1"/>
</dbReference>
<dbReference type="Gene3D" id="2.170.16.10">
    <property type="entry name" value="Hedgehog/Intein (Hint) domain"/>
    <property type="match status" value="1"/>
</dbReference>
<dbReference type="SMART" id="SM00305">
    <property type="entry name" value="HintC"/>
    <property type="match status" value="1"/>
</dbReference>
<dbReference type="AlphaFoldDB" id="A0A6S7K7F1"/>
<dbReference type="GO" id="GO:0016540">
    <property type="term" value="P:protein autoprocessing"/>
    <property type="evidence" value="ECO:0007669"/>
    <property type="project" value="InterPro"/>
</dbReference>
<sequence length="636" mass="70897">IRDPIDHGVKQYIQEKGLQDHEDELWEIALILRNLATGDPPSFGSHALGYIEYCRGGEISSVGRQMLQEQFKIATKPPINKVLESGRLVGQGYNILTDKSVATQVMKFDVTKTQYGIAIPKCVKFEKVQQTRSSMDQFENDESYTQSRLVNLNVSLNVEQNVMAGCRAGCNKSNNSTSSTSEFSFLFEQRMFEIKIGNYKESLNNGMTFTSDFESDVANLPSTYNKSEPSCRSHFERFFNRFGHFLVSSAFGGGSVEIKCSRETIGGTSASLEEAKASLTAACEGVDVEFNAGSSSSDDMNAKALLNRCTHSWEGGDMALQAKETIADKEKMQKWKASLLVNPMMLTSEMTLEPISTGVACVDPKKDQTTYDALKDLLGGEFKVLAEEEKQKRAADESAKKMEEANTRQASAQQPEQSGGGGCFPSSLLVNIQNKDGVVKQKKMVKLEVGDKIMGWDEKRNRAIFTEVIMFAHRASDAMDVEYLKIALEDGNKITLTGNHLIMVGKHKKAILAQKVKPGEILFTVDENREISPKKVLAVDKVIEQGVYCPFTVHGNLIVDNVLASCYASVQDHVFLEGLVKISAQSIAHFGLVPMRALHKLRFKWWKKIPNGQTMHPYLQWLCKLKLPWQINMLEK</sequence>
<dbReference type="GO" id="GO:0007224">
    <property type="term" value="P:smoothened signaling pathway"/>
    <property type="evidence" value="ECO:0007669"/>
    <property type="project" value="TreeGrafter"/>
</dbReference>
<dbReference type="InterPro" id="IPR003587">
    <property type="entry name" value="Hint_dom_N"/>
</dbReference>
<organism evidence="4 5">
    <name type="scientific">Paramuricea clavata</name>
    <name type="common">Red gorgonian</name>
    <name type="synonym">Violescent sea-whip</name>
    <dbReference type="NCBI Taxonomy" id="317549"/>
    <lineage>
        <taxon>Eukaryota</taxon>
        <taxon>Metazoa</taxon>
        <taxon>Cnidaria</taxon>
        <taxon>Anthozoa</taxon>
        <taxon>Octocorallia</taxon>
        <taxon>Malacalcyonacea</taxon>
        <taxon>Plexauridae</taxon>
        <taxon>Paramuricea</taxon>
    </lineage>
</organism>
<name>A0A6S7K7F1_PARCT</name>
<dbReference type="InterPro" id="IPR036844">
    <property type="entry name" value="Hint_dom_sf"/>
</dbReference>
<dbReference type="InterPro" id="IPR001767">
    <property type="entry name" value="Hedgehog_Hint"/>
</dbReference>
<feature type="region of interest" description="Disordered" evidence="3">
    <location>
        <begin position="389"/>
        <end position="420"/>
    </location>
</feature>
<dbReference type="GO" id="GO:0007267">
    <property type="term" value="P:cell-cell signaling"/>
    <property type="evidence" value="ECO:0007669"/>
    <property type="project" value="InterPro"/>
</dbReference>
<dbReference type="SUPFAM" id="SSF51294">
    <property type="entry name" value="Hedgehog/intein (Hint) domain"/>
    <property type="match status" value="1"/>
</dbReference>